<reference evidence="9" key="1">
    <citation type="submission" date="2020-06" db="EMBL/GenBank/DDBJ databases">
        <title>Genomes of multiple members of Pneumocystis genus reveal paths to human pathogen Pneumocystis jirovecii.</title>
        <authorList>
            <person name="Cisse O.H."/>
            <person name="Ma L."/>
            <person name="Dekker J."/>
            <person name="Khil P."/>
            <person name="Jo J."/>
            <person name="Brenchley J."/>
            <person name="Blair R."/>
            <person name="Pahar B."/>
            <person name="Chabe M."/>
            <person name="Van Rompay K.A."/>
            <person name="Keesler R."/>
            <person name="Sukura A."/>
            <person name="Hirsch V."/>
            <person name="Kutty G."/>
            <person name="Liu Y."/>
            <person name="Peng L."/>
            <person name="Chen J."/>
            <person name="Song J."/>
            <person name="Weissenbacher-Lang C."/>
            <person name="Xu J."/>
            <person name="Upham N.S."/>
            <person name="Stajich J.E."/>
            <person name="Cuomo C.A."/>
            <person name="Cushion M.T."/>
            <person name="Kovacs J.A."/>
        </authorList>
    </citation>
    <scope>NUCLEOTIDE SEQUENCE</scope>
    <source>
        <strain evidence="9">2A</strain>
    </source>
</reference>
<evidence type="ECO:0000313" key="10">
    <source>
        <dbReference type="Proteomes" id="UP000663699"/>
    </source>
</evidence>
<keyword evidence="6" id="KW-0862">Zinc</keyword>
<dbReference type="GO" id="GO:1990304">
    <property type="term" value="C:MUB1-RAD6-UBR2 ubiquitin ligase complex"/>
    <property type="evidence" value="ECO:0007669"/>
    <property type="project" value="TreeGrafter"/>
</dbReference>
<dbReference type="PANTHER" id="PTHR47442">
    <property type="entry name" value="MYND-TYPE ZINC FINGER PROTEIN MUB1"/>
    <property type="match status" value="1"/>
</dbReference>
<feature type="domain" description="MYND-type" evidence="8">
    <location>
        <begin position="430"/>
        <end position="471"/>
    </location>
</feature>
<evidence type="ECO:0000259" key="8">
    <source>
        <dbReference type="PROSITE" id="PS50865"/>
    </source>
</evidence>
<keyword evidence="4" id="KW-0479">Metal-binding</keyword>
<dbReference type="GO" id="GO:0006511">
    <property type="term" value="P:ubiquitin-dependent protein catabolic process"/>
    <property type="evidence" value="ECO:0007669"/>
    <property type="project" value="TreeGrafter"/>
</dbReference>
<dbReference type="SUPFAM" id="SSF48371">
    <property type="entry name" value="ARM repeat"/>
    <property type="match status" value="1"/>
</dbReference>
<dbReference type="AlphaFoldDB" id="A0A899FXV8"/>
<dbReference type="SUPFAM" id="SSF144232">
    <property type="entry name" value="HIT/MYND zinc finger-like"/>
    <property type="match status" value="1"/>
</dbReference>
<comment type="similarity">
    <text evidence="2">Belongs to the MUB1/samB family.</text>
</comment>
<evidence type="ECO:0000313" key="9">
    <source>
        <dbReference type="EMBL" id="QSL64852.1"/>
    </source>
</evidence>
<dbReference type="InterPro" id="IPR011989">
    <property type="entry name" value="ARM-like"/>
</dbReference>
<evidence type="ECO:0000256" key="5">
    <source>
        <dbReference type="ARBA" id="ARBA00022771"/>
    </source>
</evidence>
<gene>
    <name evidence="9" type="ORF">MERGE_002156</name>
</gene>
<dbReference type="InterPro" id="IPR051664">
    <property type="entry name" value="MYND-type_zinc_finger"/>
</dbReference>
<dbReference type="OrthoDB" id="5594178at2759"/>
<evidence type="ECO:0000256" key="6">
    <source>
        <dbReference type="ARBA" id="ARBA00022833"/>
    </source>
</evidence>
<sequence length="477" mass="55031">MRESNYCSPSQNKASIGITSAVYDRRALDCTAVLPLVNSLSHLSFLTSTSSRIREILAEDEGLERLVRILKEGGQRSRLDMWKWQLAFQCLVNVGIRGSERVRTRVVEAQMVPVIVTILEGFLERLERDQEIQSGGEIRRMRYPFLTHMIGYSVTDTMPEQMGRMGWRRWDMEDDRGERVSREFGGRAVESTRNLSGEEGLSVLELEESVRNSMSSFSSLNEFVRGPFLGESYQIANSAESDDGHSDEVSSRERIRVGEGGMQREVFGAGMEHMEGEQTGEAMEEDNGLISDVYPIHLADQVEDGMQLSNERGSPLTTQESVQQGSFFDSRHFFFRNEDNVIFCLQLLAYISKYPQLRSYFQNSHDIPRLRYSNTGEIDEEKVTPINVFALVERFTLRIHPIEVQYWAGVIMRNACRKDESRGGIRQCAYIDCGRWETFNRQFAKCRRCRRTKYCSKQCQSRAWPGHRWWCRERASN</sequence>
<evidence type="ECO:0000256" key="1">
    <source>
        <dbReference type="ARBA" id="ARBA00004496"/>
    </source>
</evidence>
<accession>A0A899FXV8</accession>
<dbReference type="PANTHER" id="PTHR47442:SF1">
    <property type="entry name" value="MYND-TYPE ZINC FINGER PROTEIN MUB1"/>
    <property type="match status" value="1"/>
</dbReference>
<name>A0A899FXV8_9ASCO</name>
<evidence type="ECO:0000256" key="7">
    <source>
        <dbReference type="PROSITE-ProRule" id="PRU00134"/>
    </source>
</evidence>
<dbReference type="GO" id="GO:0007163">
    <property type="term" value="P:establishment or maintenance of cell polarity"/>
    <property type="evidence" value="ECO:0007669"/>
    <property type="project" value="TreeGrafter"/>
</dbReference>
<dbReference type="EMBL" id="CP054535">
    <property type="protein sequence ID" value="QSL64852.1"/>
    <property type="molecule type" value="Genomic_DNA"/>
</dbReference>
<evidence type="ECO:0000256" key="2">
    <source>
        <dbReference type="ARBA" id="ARBA00010655"/>
    </source>
</evidence>
<proteinExistence type="inferred from homology"/>
<comment type="subcellular location">
    <subcellularLocation>
        <location evidence="1">Cytoplasm</location>
    </subcellularLocation>
</comment>
<keyword evidence="3" id="KW-0963">Cytoplasm</keyword>
<dbReference type="GO" id="GO:0005737">
    <property type="term" value="C:cytoplasm"/>
    <property type="evidence" value="ECO:0007669"/>
    <property type="project" value="UniProtKB-SubCell"/>
</dbReference>
<dbReference type="Pfam" id="PF01753">
    <property type="entry name" value="zf-MYND"/>
    <property type="match status" value="1"/>
</dbReference>
<protein>
    <recommendedName>
        <fullName evidence="8">MYND-type domain-containing protein</fullName>
    </recommendedName>
</protein>
<dbReference type="InterPro" id="IPR002893">
    <property type="entry name" value="Znf_MYND"/>
</dbReference>
<dbReference type="GO" id="GO:0008270">
    <property type="term" value="F:zinc ion binding"/>
    <property type="evidence" value="ECO:0007669"/>
    <property type="project" value="UniProtKB-KW"/>
</dbReference>
<evidence type="ECO:0000256" key="3">
    <source>
        <dbReference type="ARBA" id="ARBA00022490"/>
    </source>
</evidence>
<dbReference type="PROSITE" id="PS50865">
    <property type="entry name" value="ZF_MYND_2"/>
    <property type="match status" value="1"/>
</dbReference>
<evidence type="ECO:0000256" key="4">
    <source>
        <dbReference type="ARBA" id="ARBA00022723"/>
    </source>
</evidence>
<dbReference type="InterPro" id="IPR016024">
    <property type="entry name" value="ARM-type_fold"/>
</dbReference>
<dbReference type="Proteomes" id="UP000663699">
    <property type="component" value="Chromosome 4"/>
</dbReference>
<keyword evidence="5 7" id="KW-0863">Zinc-finger</keyword>
<dbReference type="Gene3D" id="1.25.10.10">
    <property type="entry name" value="Leucine-rich Repeat Variant"/>
    <property type="match status" value="1"/>
</dbReference>
<keyword evidence="10" id="KW-1185">Reference proteome</keyword>
<dbReference type="Gene3D" id="6.10.140.2220">
    <property type="match status" value="1"/>
</dbReference>
<organism evidence="9 10">
    <name type="scientific">Pneumocystis wakefieldiae</name>
    <dbReference type="NCBI Taxonomy" id="38082"/>
    <lineage>
        <taxon>Eukaryota</taxon>
        <taxon>Fungi</taxon>
        <taxon>Dikarya</taxon>
        <taxon>Ascomycota</taxon>
        <taxon>Taphrinomycotina</taxon>
        <taxon>Pneumocystomycetes</taxon>
        <taxon>Pneumocystaceae</taxon>
        <taxon>Pneumocystis</taxon>
    </lineage>
</organism>